<dbReference type="InterPro" id="IPR004722">
    <property type="entry name" value="DHOase"/>
</dbReference>
<feature type="domain" description="Dihydroorotase catalytic" evidence="2">
    <location>
        <begin position="63"/>
        <end position="236"/>
    </location>
</feature>
<dbReference type="GO" id="GO:0005737">
    <property type="term" value="C:cytoplasm"/>
    <property type="evidence" value="ECO:0007669"/>
    <property type="project" value="TreeGrafter"/>
</dbReference>
<dbReference type="PANTHER" id="PTHR43668">
    <property type="entry name" value="ALLANTOINASE"/>
    <property type="match status" value="1"/>
</dbReference>
<dbReference type="GO" id="GO:0004038">
    <property type="term" value="F:allantoinase activity"/>
    <property type="evidence" value="ECO:0007669"/>
    <property type="project" value="TreeGrafter"/>
</dbReference>
<protein>
    <submittedName>
        <fullName evidence="3">Dihydroorotase</fullName>
    </submittedName>
</protein>
<evidence type="ECO:0000256" key="1">
    <source>
        <dbReference type="ARBA" id="ARBA00022975"/>
    </source>
</evidence>
<keyword evidence="4" id="KW-1185">Reference proteome</keyword>
<proteinExistence type="predicted"/>
<dbReference type="GO" id="GO:0046872">
    <property type="term" value="F:metal ion binding"/>
    <property type="evidence" value="ECO:0007669"/>
    <property type="project" value="InterPro"/>
</dbReference>
<dbReference type="Pfam" id="PF12890">
    <property type="entry name" value="DHOase"/>
    <property type="match status" value="1"/>
</dbReference>
<dbReference type="Gene3D" id="3.20.20.140">
    <property type="entry name" value="Metal-dependent hydrolases"/>
    <property type="match status" value="1"/>
</dbReference>
<evidence type="ECO:0000313" key="4">
    <source>
        <dbReference type="Proteomes" id="UP000198820"/>
    </source>
</evidence>
<dbReference type="GO" id="GO:0006145">
    <property type="term" value="P:purine nucleobase catabolic process"/>
    <property type="evidence" value="ECO:0007669"/>
    <property type="project" value="TreeGrafter"/>
</dbReference>
<dbReference type="CDD" id="cd01317">
    <property type="entry name" value="DHOase_IIa"/>
    <property type="match status" value="1"/>
</dbReference>
<evidence type="ECO:0000259" key="2">
    <source>
        <dbReference type="Pfam" id="PF12890"/>
    </source>
</evidence>
<gene>
    <name evidence="3" type="ORF">SAMN05421540_102270</name>
</gene>
<dbReference type="EMBL" id="FNQF01000002">
    <property type="protein sequence ID" value="SDZ95136.1"/>
    <property type="molecule type" value="Genomic_DNA"/>
</dbReference>
<dbReference type="InterPro" id="IPR050138">
    <property type="entry name" value="DHOase/Allantoinase_Hydrolase"/>
</dbReference>
<evidence type="ECO:0000313" key="3">
    <source>
        <dbReference type="EMBL" id="SDZ95136.1"/>
    </source>
</evidence>
<sequence length="415" mass="46951">MKQLLKSAYIWNQTSKEFSKEPQDILIENGFIKAIKKEISDVEAKEINYPNLHVSPAWFDPFVSFGEPGFEERETLSNGSLTALKNGFSGIGLCPNTNPILSHKSDIDFIKRFETDLEISPIGALTKNFEGNELTDLFDMSRAGAVAFYDFKKSIPNANVLKVALQYVKAFEGLIINFPEDISLTGKAQVHEDEVTIHLGMKSTSSISETIQIERDLRLLEYTNSKLHIPYISTADSVEIIKKAKEKNPNLSCSTSINNLFFDTKNLKDFDQKYKVKPPLRNAKDREVLVQAVKEGVIDYVTSDHHPINIELKDLEFENAAYGSIGLESFYPALNTLFGKEKAVDILIKNWQIFGKSISEIKPGKKAEFSLFNPEHKQKFTKENIYSKSKNSIFLNENLKGKVYGLQIKNTHYGN</sequence>
<dbReference type="InterPro" id="IPR024403">
    <property type="entry name" value="DHOase_cat"/>
</dbReference>
<dbReference type="RefSeq" id="WP_093239529.1">
    <property type="nucleotide sequence ID" value="NZ_FNQF01000002.1"/>
</dbReference>
<organism evidence="3 4">
    <name type="scientific">Psychroflexus halocasei</name>
    <dbReference type="NCBI Taxonomy" id="908615"/>
    <lineage>
        <taxon>Bacteria</taxon>
        <taxon>Pseudomonadati</taxon>
        <taxon>Bacteroidota</taxon>
        <taxon>Flavobacteriia</taxon>
        <taxon>Flavobacteriales</taxon>
        <taxon>Flavobacteriaceae</taxon>
        <taxon>Psychroflexus</taxon>
    </lineage>
</organism>
<dbReference type="AlphaFoldDB" id="A0A1H3X6Y5"/>
<dbReference type="Proteomes" id="UP000198820">
    <property type="component" value="Unassembled WGS sequence"/>
</dbReference>
<dbReference type="InterPro" id="IPR011059">
    <property type="entry name" value="Metal-dep_hydrolase_composite"/>
</dbReference>
<dbReference type="SUPFAM" id="SSF51338">
    <property type="entry name" value="Composite domain of metallo-dependent hydrolases"/>
    <property type="match status" value="1"/>
</dbReference>
<reference evidence="3 4" key="1">
    <citation type="submission" date="2016-10" db="EMBL/GenBank/DDBJ databases">
        <authorList>
            <person name="de Groot N.N."/>
        </authorList>
    </citation>
    <scope>NUCLEOTIDE SEQUENCE [LARGE SCALE GENOMIC DNA]</scope>
    <source>
        <strain evidence="3 4">DSM 23581</strain>
    </source>
</reference>
<name>A0A1H3X6Y5_9FLAO</name>
<dbReference type="GO" id="GO:0004151">
    <property type="term" value="F:dihydroorotase activity"/>
    <property type="evidence" value="ECO:0007669"/>
    <property type="project" value="InterPro"/>
</dbReference>
<dbReference type="SUPFAM" id="SSF51556">
    <property type="entry name" value="Metallo-dependent hydrolases"/>
    <property type="match status" value="1"/>
</dbReference>
<keyword evidence="1" id="KW-0665">Pyrimidine biosynthesis</keyword>
<dbReference type="GO" id="GO:0006221">
    <property type="term" value="P:pyrimidine nucleotide biosynthetic process"/>
    <property type="evidence" value="ECO:0007669"/>
    <property type="project" value="UniProtKB-KW"/>
</dbReference>
<dbReference type="PANTHER" id="PTHR43668:SF2">
    <property type="entry name" value="ALLANTOINASE"/>
    <property type="match status" value="1"/>
</dbReference>
<dbReference type="STRING" id="908615.SAMN05421540_102270"/>
<dbReference type="Gene3D" id="2.30.40.10">
    <property type="entry name" value="Urease, subunit C, domain 1"/>
    <property type="match status" value="1"/>
</dbReference>
<accession>A0A1H3X6Y5</accession>
<dbReference type="InterPro" id="IPR032466">
    <property type="entry name" value="Metal_Hydrolase"/>
</dbReference>